<dbReference type="PANTHER" id="PTHR21522">
    <property type="entry name" value="PROTON CHANNEL OTOP"/>
    <property type="match status" value="1"/>
</dbReference>
<feature type="transmembrane region" description="Helical" evidence="11">
    <location>
        <begin position="584"/>
        <end position="603"/>
    </location>
</feature>
<feature type="transmembrane region" description="Helical" evidence="11">
    <location>
        <begin position="396"/>
        <end position="421"/>
    </location>
</feature>
<keyword evidence="3" id="KW-0813">Transport</keyword>
<feature type="transmembrane region" description="Helical" evidence="11">
    <location>
        <begin position="508"/>
        <end position="529"/>
    </location>
</feature>
<evidence type="ECO:0000256" key="3">
    <source>
        <dbReference type="ARBA" id="ARBA00022448"/>
    </source>
</evidence>
<keyword evidence="4" id="KW-1003">Cell membrane</keyword>
<dbReference type="InterPro" id="IPR004878">
    <property type="entry name" value="Otopetrin"/>
</dbReference>
<evidence type="ECO:0000256" key="5">
    <source>
        <dbReference type="ARBA" id="ARBA00022692"/>
    </source>
</evidence>
<keyword evidence="13" id="KW-1185">Reference proteome</keyword>
<gene>
    <name evidence="12" type="ORF">BV898_10614</name>
</gene>
<keyword evidence="10" id="KW-0407">Ion channel</keyword>
<accession>A0A1W0WJ96</accession>
<keyword evidence="6" id="KW-0375">Hydrogen ion transport</keyword>
<keyword evidence="8" id="KW-0406">Ion transport</keyword>
<evidence type="ECO:0000256" key="11">
    <source>
        <dbReference type="SAM" id="Phobius"/>
    </source>
</evidence>
<comment type="subcellular location">
    <subcellularLocation>
        <location evidence="1">Cell membrane</location>
        <topology evidence="1">Multi-pass membrane protein</topology>
    </subcellularLocation>
</comment>
<dbReference type="GO" id="GO:0015252">
    <property type="term" value="F:proton channel activity"/>
    <property type="evidence" value="ECO:0007669"/>
    <property type="project" value="InterPro"/>
</dbReference>
<name>A0A1W0WJ96_HYPEX</name>
<evidence type="ECO:0000256" key="8">
    <source>
        <dbReference type="ARBA" id="ARBA00023065"/>
    </source>
</evidence>
<evidence type="ECO:0000256" key="4">
    <source>
        <dbReference type="ARBA" id="ARBA00022475"/>
    </source>
</evidence>
<keyword evidence="5 11" id="KW-0812">Transmembrane</keyword>
<dbReference type="OrthoDB" id="6429739at2759"/>
<evidence type="ECO:0000313" key="12">
    <source>
        <dbReference type="EMBL" id="OQV15232.1"/>
    </source>
</evidence>
<feature type="transmembrane region" description="Helical" evidence="11">
    <location>
        <begin position="212"/>
        <end position="231"/>
    </location>
</feature>
<feature type="transmembrane region" description="Helical" evidence="11">
    <location>
        <begin position="90"/>
        <end position="113"/>
    </location>
</feature>
<feature type="transmembrane region" description="Helical" evidence="11">
    <location>
        <begin position="243"/>
        <end position="265"/>
    </location>
</feature>
<evidence type="ECO:0000256" key="1">
    <source>
        <dbReference type="ARBA" id="ARBA00004651"/>
    </source>
</evidence>
<evidence type="ECO:0000256" key="6">
    <source>
        <dbReference type="ARBA" id="ARBA00022781"/>
    </source>
</evidence>
<feature type="transmembrane region" description="Helical" evidence="11">
    <location>
        <begin position="433"/>
        <end position="456"/>
    </location>
</feature>
<evidence type="ECO:0000313" key="13">
    <source>
        <dbReference type="Proteomes" id="UP000192578"/>
    </source>
</evidence>
<evidence type="ECO:0000256" key="9">
    <source>
        <dbReference type="ARBA" id="ARBA00023136"/>
    </source>
</evidence>
<dbReference type="AlphaFoldDB" id="A0A1W0WJ96"/>
<evidence type="ECO:0000256" key="10">
    <source>
        <dbReference type="ARBA" id="ARBA00023303"/>
    </source>
</evidence>
<organism evidence="12 13">
    <name type="scientific">Hypsibius exemplaris</name>
    <name type="common">Freshwater tardigrade</name>
    <dbReference type="NCBI Taxonomy" id="2072580"/>
    <lineage>
        <taxon>Eukaryota</taxon>
        <taxon>Metazoa</taxon>
        <taxon>Ecdysozoa</taxon>
        <taxon>Tardigrada</taxon>
        <taxon>Eutardigrada</taxon>
        <taxon>Parachela</taxon>
        <taxon>Hypsibioidea</taxon>
        <taxon>Hypsibiidae</taxon>
        <taxon>Hypsibius</taxon>
    </lineage>
</organism>
<evidence type="ECO:0000256" key="7">
    <source>
        <dbReference type="ARBA" id="ARBA00022989"/>
    </source>
</evidence>
<dbReference type="EMBL" id="MTYJ01000092">
    <property type="protein sequence ID" value="OQV15232.1"/>
    <property type="molecule type" value="Genomic_DNA"/>
</dbReference>
<feature type="transmembrane region" description="Helical" evidence="11">
    <location>
        <begin position="477"/>
        <end position="496"/>
    </location>
</feature>
<keyword evidence="9 11" id="KW-0472">Membrane</keyword>
<dbReference type="Pfam" id="PF03189">
    <property type="entry name" value="Otopetrin"/>
    <property type="match status" value="1"/>
</dbReference>
<feature type="transmembrane region" description="Helical" evidence="11">
    <location>
        <begin position="175"/>
        <end position="200"/>
    </location>
</feature>
<dbReference type="PANTHER" id="PTHR21522:SF32">
    <property type="entry name" value="OTOPETRIN-2"/>
    <property type="match status" value="1"/>
</dbReference>
<comment type="caution">
    <text evidence="12">The sequence shown here is derived from an EMBL/GenBank/DDBJ whole genome shotgun (WGS) entry which is preliminary data.</text>
</comment>
<evidence type="ECO:0000256" key="2">
    <source>
        <dbReference type="ARBA" id="ARBA00006513"/>
    </source>
</evidence>
<feature type="transmembrane region" description="Helical" evidence="11">
    <location>
        <begin position="550"/>
        <end position="572"/>
    </location>
</feature>
<reference evidence="13" key="1">
    <citation type="submission" date="2017-01" db="EMBL/GenBank/DDBJ databases">
        <title>Comparative genomics of anhydrobiosis in the tardigrade Hypsibius dujardini.</title>
        <authorList>
            <person name="Yoshida Y."/>
            <person name="Koutsovoulos G."/>
            <person name="Laetsch D."/>
            <person name="Stevens L."/>
            <person name="Kumar S."/>
            <person name="Horikawa D."/>
            <person name="Ishino K."/>
            <person name="Komine S."/>
            <person name="Tomita M."/>
            <person name="Blaxter M."/>
            <person name="Arakawa K."/>
        </authorList>
    </citation>
    <scope>NUCLEOTIDE SEQUENCE [LARGE SCALE GENOMIC DNA]</scope>
    <source>
        <strain evidence="13">Z151</strain>
    </source>
</reference>
<evidence type="ECO:0008006" key="14">
    <source>
        <dbReference type="Google" id="ProtNLM"/>
    </source>
</evidence>
<protein>
    <recommendedName>
        <fullName evidence="14">Otopetrin-2</fullName>
    </recommendedName>
</protein>
<keyword evidence="7 11" id="KW-1133">Transmembrane helix</keyword>
<dbReference type="GO" id="GO:0005886">
    <property type="term" value="C:plasma membrane"/>
    <property type="evidence" value="ECO:0007669"/>
    <property type="project" value="UniProtKB-SubCell"/>
</dbReference>
<comment type="similarity">
    <text evidence="2">Belongs to the otopetrin family.</text>
</comment>
<proteinExistence type="inferred from homology"/>
<feature type="transmembrane region" description="Helical" evidence="11">
    <location>
        <begin position="60"/>
        <end position="78"/>
    </location>
</feature>
<sequence>MSDQIDRDETSSESEVTIEMSTLPEAAVATFKSEPIASTKPEHLEDTMAERARTEISKDISALYGLLAVVLALCIIPLSEVIEGFNTAVLRWAETANLTIAILFLLFCFAFLFRPPKPIIICGPSGELTENPSLFDVYRLRFRQLIGKASREEEVCVRIPTSQHLSEQELDSGSLYLKVGCMFFAMGSLVYSCLTLGVYAESYACFETTVVLGINPVLQILFITLQLIFIFRNSRFTITKYRTVGRLGIMHMVVLDLIICLRVIVDETLHEFGELAEHENPAVNGTHGEAVPDGHHRLAVRSGSGGDTAGTGAYLIECNRGDSFIQEALRASTIFLYPCIIEYALISAGILFTMWRGLSNQHHTSSSAVADMPKKSAKPSLTVRARTAYRIDCDQAVGGLFAGLLIIVLVLVGLILFFIAVSSEEPHQRDTGVLDWLIMDIGLNALGLAAVTYCFVQFARKLDRFEVHSVNIELDDTLLMFSMIGVYAYGFLSLMGSTNAGGTLFGGLSQASATLMLVQATVQTLFLFDSAKRGLRQGDVGLKDRPGKQTLTFLLVLNFAMWAVDVFCAVRPDGTPHQRDFYGAYSWTVMIHATVPLMIFYRFHSTACIFEVWKRAYREPKKHLPV</sequence>
<dbReference type="Proteomes" id="UP000192578">
    <property type="component" value="Unassembled WGS sequence"/>
</dbReference>
<feature type="transmembrane region" description="Helical" evidence="11">
    <location>
        <begin position="334"/>
        <end position="355"/>
    </location>
</feature>